<organism evidence="8 9">
    <name type="scientific">Paenibacillus cremeus</name>
    <dbReference type="NCBI Taxonomy" id="2163881"/>
    <lineage>
        <taxon>Bacteria</taxon>
        <taxon>Bacillati</taxon>
        <taxon>Bacillota</taxon>
        <taxon>Bacilli</taxon>
        <taxon>Bacillales</taxon>
        <taxon>Paenibacillaceae</taxon>
        <taxon>Paenibacillus</taxon>
    </lineage>
</organism>
<evidence type="ECO:0000259" key="7">
    <source>
        <dbReference type="PROSITE" id="PS50928"/>
    </source>
</evidence>
<dbReference type="CDD" id="cd06261">
    <property type="entry name" value="TM_PBP2"/>
    <property type="match status" value="1"/>
</dbReference>
<dbReference type="PROSITE" id="PS50928">
    <property type="entry name" value="ABC_TM1"/>
    <property type="match status" value="1"/>
</dbReference>
<gene>
    <name evidence="8" type="ORF">FPZ49_05600</name>
</gene>
<sequence>MVQYRYMYLLVLPGFLYFLIFKMVPFWGLIAAFQNYSPMLGVLHSKWVGFKHFIDLFEYEHFYILLRNTFFINLFSIVFLFPLPIVLSIMLNEVRHEVFKRINQSIVYMPHFLSWVIVASLTFFLLSTDVGLVNKAIRGAGLEPIAFLQEPNYFWGLLTAQNIWKDTGWGTIIFLAAIAGVDPSRYEAAVIDGAGRMKQIWHITLPAIRPTILILLILRLGQIADVSFEQVLLMINPLVLKVGDVFDTYAYQQGILSGQTSVGVAVGMFKGIVGIILVMISNFVVKKLGHEGIY</sequence>
<evidence type="ECO:0000256" key="1">
    <source>
        <dbReference type="ARBA" id="ARBA00004141"/>
    </source>
</evidence>
<dbReference type="AlphaFoldDB" id="A0A559KG01"/>
<keyword evidence="2 6" id="KW-0813">Transport</keyword>
<protein>
    <submittedName>
        <fullName evidence="8">Sugar ABC transporter permease</fullName>
    </submittedName>
</protein>
<name>A0A559KG01_9BACL</name>
<keyword evidence="9" id="KW-1185">Reference proteome</keyword>
<keyword evidence="3 6" id="KW-0812">Transmembrane</keyword>
<evidence type="ECO:0000313" key="9">
    <source>
        <dbReference type="Proteomes" id="UP000317036"/>
    </source>
</evidence>
<evidence type="ECO:0000256" key="4">
    <source>
        <dbReference type="ARBA" id="ARBA00022989"/>
    </source>
</evidence>
<comment type="caution">
    <text evidence="8">The sequence shown here is derived from an EMBL/GenBank/DDBJ whole genome shotgun (WGS) entry which is preliminary data.</text>
</comment>
<evidence type="ECO:0000256" key="5">
    <source>
        <dbReference type="ARBA" id="ARBA00023136"/>
    </source>
</evidence>
<dbReference type="Pfam" id="PF00528">
    <property type="entry name" value="BPD_transp_1"/>
    <property type="match status" value="1"/>
</dbReference>
<reference evidence="8 9" key="1">
    <citation type="submission" date="2019-07" db="EMBL/GenBank/DDBJ databases">
        <authorList>
            <person name="Kim J."/>
        </authorList>
    </citation>
    <scope>NUCLEOTIDE SEQUENCE [LARGE SCALE GENOMIC DNA]</scope>
    <source>
        <strain evidence="8 9">JC52</strain>
    </source>
</reference>
<dbReference type="InterPro" id="IPR000515">
    <property type="entry name" value="MetI-like"/>
</dbReference>
<dbReference type="EMBL" id="VNJI01000005">
    <property type="protein sequence ID" value="TVY11055.1"/>
    <property type="molecule type" value="Genomic_DNA"/>
</dbReference>
<dbReference type="GO" id="GO:0005886">
    <property type="term" value="C:plasma membrane"/>
    <property type="evidence" value="ECO:0007669"/>
    <property type="project" value="UniProtKB-SubCell"/>
</dbReference>
<dbReference type="InterPro" id="IPR035906">
    <property type="entry name" value="MetI-like_sf"/>
</dbReference>
<evidence type="ECO:0000256" key="2">
    <source>
        <dbReference type="ARBA" id="ARBA00022448"/>
    </source>
</evidence>
<comment type="subcellular location">
    <subcellularLocation>
        <location evidence="6">Cell membrane</location>
        <topology evidence="6">Multi-pass membrane protein</topology>
    </subcellularLocation>
    <subcellularLocation>
        <location evidence="1">Membrane</location>
        <topology evidence="1">Multi-pass membrane protein</topology>
    </subcellularLocation>
</comment>
<accession>A0A559KG01</accession>
<feature type="transmembrane region" description="Helical" evidence="6">
    <location>
        <begin position="153"/>
        <end position="179"/>
    </location>
</feature>
<feature type="transmembrane region" description="Helical" evidence="6">
    <location>
        <begin position="70"/>
        <end position="91"/>
    </location>
</feature>
<comment type="similarity">
    <text evidence="6">Belongs to the binding-protein-dependent transport system permease family.</text>
</comment>
<evidence type="ECO:0000313" key="8">
    <source>
        <dbReference type="EMBL" id="TVY11055.1"/>
    </source>
</evidence>
<evidence type="ECO:0000256" key="6">
    <source>
        <dbReference type="RuleBase" id="RU363032"/>
    </source>
</evidence>
<proteinExistence type="inferred from homology"/>
<dbReference type="SUPFAM" id="SSF161098">
    <property type="entry name" value="MetI-like"/>
    <property type="match status" value="1"/>
</dbReference>
<dbReference type="Gene3D" id="1.10.3720.10">
    <property type="entry name" value="MetI-like"/>
    <property type="match status" value="1"/>
</dbReference>
<feature type="domain" description="ABC transmembrane type-1" evidence="7">
    <location>
        <begin position="66"/>
        <end position="281"/>
    </location>
</feature>
<dbReference type="PANTHER" id="PTHR43496:SF1">
    <property type="entry name" value="POLYGALACTURONAN_RHAMNOGALACTURONAN TRANSPORT SYSTEM PERMEASE PROTEIN YTEP"/>
    <property type="match status" value="1"/>
</dbReference>
<dbReference type="GO" id="GO:0055085">
    <property type="term" value="P:transmembrane transport"/>
    <property type="evidence" value="ECO:0007669"/>
    <property type="project" value="InterPro"/>
</dbReference>
<keyword evidence="4 6" id="KW-1133">Transmembrane helix</keyword>
<dbReference type="PANTHER" id="PTHR43496">
    <property type="entry name" value="PROTEIN LPLB"/>
    <property type="match status" value="1"/>
</dbReference>
<evidence type="ECO:0000256" key="3">
    <source>
        <dbReference type="ARBA" id="ARBA00022692"/>
    </source>
</evidence>
<feature type="transmembrane region" description="Helical" evidence="6">
    <location>
        <begin position="112"/>
        <end position="133"/>
    </location>
</feature>
<feature type="transmembrane region" description="Helical" evidence="6">
    <location>
        <begin position="7"/>
        <end position="33"/>
    </location>
</feature>
<dbReference type="OrthoDB" id="2557215at2"/>
<dbReference type="Proteomes" id="UP000317036">
    <property type="component" value="Unassembled WGS sequence"/>
</dbReference>
<feature type="transmembrane region" description="Helical" evidence="6">
    <location>
        <begin position="200"/>
        <end position="218"/>
    </location>
</feature>
<keyword evidence="5 6" id="KW-0472">Membrane</keyword>
<feature type="transmembrane region" description="Helical" evidence="6">
    <location>
        <begin position="262"/>
        <end position="285"/>
    </location>
</feature>